<dbReference type="PROSITE" id="PS50096">
    <property type="entry name" value="IQ"/>
    <property type="match status" value="1"/>
</dbReference>
<accession>A0ABQ5RVX9</accession>
<dbReference type="Gene3D" id="3.30.2160.10">
    <property type="entry name" value="Hect, E3 ligase catalytic domain"/>
    <property type="match status" value="1"/>
</dbReference>
<reference evidence="8 9" key="1">
    <citation type="journal article" date="2023" name="IScience">
        <title>Expanded male sex-determining region conserved during the evolution of homothallism in the green alga Volvox.</title>
        <authorList>
            <person name="Yamamoto K."/>
            <person name="Matsuzaki R."/>
            <person name="Mahakham W."/>
            <person name="Heman W."/>
            <person name="Sekimoto H."/>
            <person name="Kawachi M."/>
            <person name="Minakuchi Y."/>
            <person name="Toyoda A."/>
            <person name="Nozaki H."/>
        </authorList>
    </citation>
    <scope>NUCLEOTIDE SEQUENCE [LARGE SCALE GENOMIC DNA]</scope>
    <source>
        <strain evidence="8 9">NIES-4468</strain>
    </source>
</reference>
<dbReference type="EMBL" id="BSDZ01000010">
    <property type="protein sequence ID" value="GLI61586.1"/>
    <property type="molecule type" value="Genomic_DNA"/>
</dbReference>
<evidence type="ECO:0000256" key="3">
    <source>
        <dbReference type="ARBA" id="ARBA00022679"/>
    </source>
</evidence>
<dbReference type="InterPro" id="IPR044611">
    <property type="entry name" value="E3A/B/C-like"/>
</dbReference>
<comment type="caution">
    <text evidence="8">The sequence shown here is derived from an EMBL/GenBank/DDBJ whole genome shotgun (WGS) entry which is preliminary data.</text>
</comment>
<dbReference type="EC" id="2.3.2.26" evidence="2"/>
<keyword evidence="4 5" id="KW-0833">Ubl conjugation pathway</keyword>
<evidence type="ECO:0000256" key="6">
    <source>
        <dbReference type="SAM" id="MobiDB-lite"/>
    </source>
</evidence>
<keyword evidence="3" id="KW-0808">Transferase</keyword>
<name>A0ABQ5RVX9_9CHLO</name>
<evidence type="ECO:0000256" key="4">
    <source>
        <dbReference type="ARBA" id="ARBA00022786"/>
    </source>
</evidence>
<dbReference type="SUPFAM" id="SSF56204">
    <property type="entry name" value="Hect, E3 ligase catalytic domain"/>
    <property type="match status" value="1"/>
</dbReference>
<feature type="active site" description="Glycyl thioester intermediate" evidence="5">
    <location>
        <position position="1279"/>
    </location>
</feature>
<sequence>MFFPPSRNDIRGKAHGGRGGRSKVELSAREELAKAREERELRKRQKLELKAAVAIQAAWRSWSSRLTTKNAARINWTEQYGYEGEKLQARDCLSSKTSGALGRLMFFYRPGTDWRLLVSVARIVASASKTDEFKTYTASYNGEDTSASMLYQLKALALQCFLTLSHHRYDFAPQLAMSRPSNPLDPLVGVAAGALLECVVLLVSPDPFAPVLGKPRATSLAAAVLGHLAANGMCGHLFLILMATLSPPLRPQLQLGLGNAAPAPVRQIVCAKPYVETLTTQLTVRLLALKSFNPTRVDDSLHVLLFVPDLWQRCTSLQPVSARLCRVALSWLSAAGPQRLGNVLQPPQCSALPWGTGTAVAILLANILAVGPRLLEGDKAAAVPGTQRALALNVVRVLHAVVSLLPLQPFFPDASVGGDETEDEVDEAACGSLGVARLMLPAGAAPQLPVGLVEAVQGLTGPAGRQLIKQLVTVLLPHAGPLPCEAESTGTVLWAPGLPQLPGGHTSTSTMSNSPPAVFPQAVICSGATYGVAATPQRVPSTGLSPQHSGSGIPLPAPILPSSGALLEAAEAAHALCEFLWELGQLPGQQQRVMLSAAVSCDVVERMWWSFLRHARHADLCGTAWLPTSPPPGSSPGSTRATCSASSSYNCAGPVSMELELPSLMTSAGGGTGANGIGAVRQAAGLMTGFAQSRSGSGATLLDGGGVGIIDAGGGPCSGGSGGGRGAASLWRPRLAEDAGWLLPLAVTCSAFSAQIATSTLEEFYGEAQRPLPLQQLYDAAAPEAGFLAMLRDALWQVLWSDGETDRTPAGEALYAVLARTGGLLYGILYERNCRRPFCPTDAFHATALAPDWFFTEANSSRSHAGREDGTTRVWQVLRHAPYLVPFSDRARLFQQMVGKERQEYREQEESRALEMSALEGLLGNRFVHIRRDRLLFDGFDNLNSLGDRLRGRVRIAFIDAHGAPEAGVDGGGLFKDFMEELMRAGLSAEYGMFASNSAHQVYPNPAAMRVVDDAPRLMAFLGRMLGKAMYENILLELPLAGFFLKKFRGTRCDLNDLPTLDPELYRSLLRLREHFTAASAGPATPEGSQHGGVAAADAMDLGLTFVVADDAAAALGDPHAEVELKPGGRCIPVTAENVNEYIHRVAHYKLNISPQPAVSAFLSGFYEMIPRSWVSMFSGEELQTLISGAEQRLDLEDMQENVVYAGGYHEAHPVVLLFWEALGSFNPEEQGKLLKFVTSCSRAPLLGFKYLEPKLCIQMSGGMLDPTATQRLPTASTCINLLKLPPYRTLTAMREKLLYAINSGAGFDLS</sequence>
<protein>
    <recommendedName>
        <fullName evidence="2">HECT-type E3 ubiquitin transferase</fullName>
        <ecNumber evidence="2">2.3.2.26</ecNumber>
    </recommendedName>
</protein>
<dbReference type="PROSITE" id="PS50237">
    <property type="entry name" value="HECT"/>
    <property type="match status" value="1"/>
</dbReference>
<evidence type="ECO:0000256" key="1">
    <source>
        <dbReference type="ARBA" id="ARBA00000885"/>
    </source>
</evidence>
<proteinExistence type="predicted"/>
<evidence type="ECO:0000313" key="9">
    <source>
        <dbReference type="Proteomes" id="UP001165090"/>
    </source>
</evidence>
<keyword evidence="9" id="KW-1185">Reference proteome</keyword>
<gene>
    <name evidence="8" type="ORF">VaNZ11_004003</name>
</gene>
<dbReference type="Proteomes" id="UP001165090">
    <property type="component" value="Unassembled WGS sequence"/>
</dbReference>
<organism evidence="8 9">
    <name type="scientific">Volvox africanus</name>
    <dbReference type="NCBI Taxonomy" id="51714"/>
    <lineage>
        <taxon>Eukaryota</taxon>
        <taxon>Viridiplantae</taxon>
        <taxon>Chlorophyta</taxon>
        <taxon>core chlorophytes</taxon>
        <taxon>Chlorophyceae</taxon>
        <taxon>CS clade</taxon>
        <taxon>Chlamydomonadales</taxon>
        <taxon>Volvocaceae</taxon>
        <taxon>Volvox</taxon>
    </lineage>
</organism>
<evidence type="ECO:0000256" key="2">
    <source>
        <dbReference type="ARBA" id="ARBA00012485"/>
    </source>
</evidence>
<comment type="catalytic activity">
    <reaction evidence="1">
        <text>S-ubiquitinyl-[E2 ubiquitin-conjugating enzyme]-L-cysteine + [acceptor protein]-L-lysine = [E2 ubiquitin-conjugating enzyme]-L-cysteine + N(6)-ubiquitinyl-[acceptor protein]-L-lysine.</text>
        <dbReference type="EC" id="2.3.2.26"/>
    </reaction>
</comment>
<feature type="region of interest" description="Disordered" evidence="6">
    <location>
        <begin position="1"/>
        <end position="27"/>
    </location>
</feature>
<feature type="domain" description="HECT" evidence="7">
    <location>
        <begin position="950"/>
        <end position="1311"/>
    </location>
</feature>
<dbReference type="PANTHER" id="PTHR45700:SF6">
    <property type="entry name" value="E3 UBIQUITIN-PROTEIN LIGASE UPL6"/>
    <property type="match status" value="1"/>
</dbReference>
<dbReference type="Gene3D" id="3.90.1750.10">
    <property type="entry name" value="Hect, E3 ligase catalytic domains"/>
    <property type="match status" value="1"/>
</dbReference>
<evidence type="ECO:0000256" key="5">
    <source>
        <dbReference type="PROSITE-ProRule" id="PRU00104"/>
    </source>
</evidence>
<dbReference type="Pfam" id="PF00632">
    <property type="entry name" value="HECT"/>
    <property type="match status" value="1"/>
</dbReference>
<evidence type="ECO:0000259" key="7">
    <source>
        <dbReference type="PROSITE" id="PS50237"/>
    </source>
</evidence>
<dbReference type="InterPro" id="IPR000569">
    <property type="entry name" value="HECT_dom"/>
</dbReference>
<dbReference type="PANTHER" id="PTHR45700">
    <property type="entry name" value="UBIQUITIN-PROTEIN LIGASE E3C"/>
    <property type="match status" value="1"/>
</dbReference>
<dbReference type="InterPro" id="IPR035983">
    <property type="entry name" value="Hect_E3_ubiquitin_ligase"/>
</dbReference>
<dbReference type="Gene3D" id="3.30.2410.10">
    <property type="entry name" value="Hect, E3 ligase catalytic domain"/>
    <property type="match status" value="1"/>
</dbReference>
<evidence type="ECO:0000313" key="8">
    <source>
        <dbReference type="EMBL" id="GLI61586.1"/>
    </source>
</evidence>
<dbReference type="CDD" id="cd00078">
    <property type="entry name" value="HECTc"/>
    <property type="match status" value="1"/>
</dbReference>
<dbReference type="SMART" id="SM00119">
    <property type="entry name" value="HECTc"/>
    <property type="match status" value="1"/>
</dbReference>